<evidence type="ECO:0000259" key="11">
    <source>
        <dbReference type="PROSITE" id="PS51855"/>
    </source>
</evidence>
<dbReference type="Pfam" id="PF02142">
    <property type="entry name" value="MGS"/>
    <property type="match status" value="1"/>
</dbReference>
<dbReference type="InterPro" id="IPR016193">
    <property type="entry name" value="Cytidine_deaminase-like"/>
</dbReference>
<dbReference type="InterPro" id="IPR024051">
    <property type="entry name" value="AICAR_Tfase_dup_dom_sf"/>
</dbReference>
<comment type="caution">
    <text evidence="12">The sequence shown here is derived from an EMBL/GenBank/DDBJ whole genome shotgun (WGS) entry which is preliminary data.</text>
</comment>
<dbReference type="SMART" id="SM00798">
    <property type="entry name" value="AICARFT_IMPCHas"/>
    <property type="match status" value="1"/>
</dbReference>
<dbReference type="FunFam" id="3.40.50.1380:FF:000001">
    <property type="entry name" value="Bifunctional purine biosynthesis protein PurH"/>
    <property type="match status" value="1"/>
</dbReference>
<dbReference type="PANTHER" id="PTHR11692:SF0">
    <property type="entry name" value="BIFUNCTIONAL PURINE BIOSYNTHESIS PROTEIN ATIC"/>
    <property type="match status" value="1"/>
</dbReference>
<feature type="domain" description="MGS-like" evidence="11">
    <location>
        <begin position="1"/>
        <end position="144"/>
    </location>
</feature>
<evidence type="ECO:0000256" key="6">
    <source>
        <dbReference type="ARBA" id="ARBA00022801"/>
    </source>
</evidence>
<dbReference type="PROSITE" id="PS51855">
    <property type="entry name" value="MGS"/>
    <property type="match status" value="1"/>
</dbReference>
<comment type="pathway">
    <text evidence="1 10">Purine metabolism; IMP biosynthesis via de novo pathway; IMP from 5-formamido-1-(5-phospho-D-ribosyl)imidazole-4-carboxamide: step 1/1.</text>
</comment>
<dbReference type="STRING" id="1423820.FC64_GL001110"/>
<dbReference type="EC" id="3.5.4.10" evidence="10"/>
<dbReference type="SMART" id="SM00851">
    <property type="entry name" value="MGS"/>
    <property type="match status" value="1"/>
</dbReference>
<dbReference type="FunFam" id="3.40.140.20:FF:000001">
    <property type="entry name" value="Bifunctional purine biosynthesis protein PurH"/>
    <property type="match status" value="1"/>
</dbReference>
<evidence type="ECO:0000256" key="4">
    <source>
        <dbReference type="ARBA" id="ARBA00022679"/>
    </source>
</evidence>
<dbReference type="HAMAP" id="MF_00139">
    <property type="entry name" value="PurH"/>
    <property type="match status" value="1"/>
</dbReference>
<proteinExistence type="inferred from homology"/>
<dbReference type="FunFam" id="3.40.140.20:FF:000002">
    <property type="entry name" value="Bifunctional purine biosynthesis protein PurH"/>
    <property type="match status" value="1"/>
</dbReference>
<evidence type="ECO:0000313" key="13">
    <source>
        <dbReference type="Proteomes" id="UP000051291"/>
    </source>
</evidence>
<comment type="similarity">
    <text evidence="3 10">Belongs to the PurH family.</text>
</comment>
<evidence type="ECO:0000256" key="9">
    <source>
        <dbReference type="ARBA" id="ARBA00050687"/>
    </source>
</evidence>
<evidence type="ECO:0000256" key="5">
    <source>
        <dbReference type="ARBA" id="ARBA00022755"/>
    </source>
</evidence>
<dbReference type="PIRSF" id="PIRSF000414">
    <property type="entry name" value="AICARFT_IMPCHas"/>
    <property type="match status" value="1"/>
</dbReference>
<dbReference type="EC" id="2.1.2.3" evidence="10"/>
<evidence type="ECO:0000256" key="3">
    <source>
        <dbReference type="ARBA" id="ARBA00007667"/>
    </source>
</evidence>
<accession>A0A0R1ZME0</accession>
<dbReference type="InterPro" id="IPR011607">
    <property type="entry name" value="MGS-like_dom"/>
</dbReference>
<gene>
    <name evidence="10" type="primary">purH</name>
    <name evidence="12" type="ORF">FC64_GL001110</name>
</gene>
<evidence type="ECO:0000256" key="8">
    <source>
        <dbReference type="ARBA" id="ARBA00050488"/>
    </source>
</evidence>
<keyword evidence="5 10" id="KW-0658">Purine biosynthesis</keyword>
<dbReference type="Pfam" id="PF01808">
    <property type="entry name" value="AICARFT_IMPCHas"/>
    <property type="match status" value="1"/>
</dbReference>
<reference evidence="12 13" key="1">
    <citation type="journal article" date="2015" name="Genome Announc.">
        <title>Expanding the biotechnology potential of lactobacilli through comparative genomics of 213 strains and associated genera.</title>
        <authorList>
            <person name="Sun Z."/>
            <person name="Harris H.M."/>
            <person name="McCann A."/>
            <person name="Guo C."/>
            <person name="Argimon S."/>
            <person name="Zhang W."/>
            <person name="Yang X."/>
            <person name="Jeffery I.B."/>
            <person name="Cooney J.C."/>
            <person name="Kagawa T.F."/>
            <person name="Liu W."/>
            <person name="Song Y."/>
            <person name="Salvetti E."/>
            <person name="Wrobel A."/>
            <person name="Rasinkangas P."/>
            <person name="Parkhill J."/>
            <person name="Rea M.C."/>
            <person name="O'Sullivan O."/>
            <person name="Ritari J."/>
            <person name="Douillard F.P."/>
            <person name="Paul Ross R."/>
            <person name="Yang R."/>
            <person name="Briner A.E."/>
            <person name="Felis G.E."/>
            <person name="de Vos W.M."/>
            <person name="Barrangou R."/>
            <person name="Klaenhammer T.R."/>
            <person name="Caufield P.W."/>
            <person name="Cui Y."/>
            <person name="Zhang H."/>
            <person name="O'Toole P.W."/>
        </authorList>
    </citation>
    <scope>NUCLEOTIDE SEQUENCE [LARGE SCALE GENOMIC DNA]</scope>
    <source>
        <strain evidence="12 13">DSM 20653</strain>
    </source>
</reference>
<keyword evidence="4 10" id="KW-0808">Transferase</keyword>
<dbReference type="Proteomes" id="UP000051291">
    <property type="component" value="Unassembled WGS sequence"/>
</dbReference>
<comment type="catalytic activity">
    <reaction evidence="9 10">
        <text>IMP + H2O = 5-formamido-1-(5-phospho-D-ribosyl)imidazole-4-carboxamide</text>
        <dbReference type="Rhea" id="RHEA:18445"/>
        <dbReference type="ChEBI" id="CHEBI:15377"/>
        <dbReference type="ChEBI" id="CHEBI:58053"/>
        <dbReference type="ChEBI" id="CHEBI:58467"/>
        <dbReference type="EC" id="3.5.4.10"/>
    </reaction>
</comment>
<dbReference type="InterPro" id="IPR002695">
    <property type="entry name" value="PurH-like"/>
</dbReference>
<dbReference type="GO" id="GO:0004643">
    <property type="term" value="F:phosphoribosylaminoimidazolecarboxamide formyltransferase activity"/>
    <property type="evidence" value="ECO:0007669"/>
    <property type="project" value="UniProtKB-UniRule"/>
</dbReference>
<dbReference type="GO" id="GO:0003937">
    <property type="term" value="F:IMP cyclohydrolase activity"/>
    <property type="evidence" value="ECO:0007669"/>
    <property type="project" value="UniProtKB-UniRule"/>
</dbReference>
<dbReference type="SUPFAM" id="SSF52335">
    <property type="entry name" value="Methylglyoxal synthase-like"/>
    <property type="match status" value="1"/>
</dbReference>
<dbReference type="UniPathway" id="UPA00074">
    <property type="reaction ID" value="UER00133"/>
</dbReference>
<evidence type="ECO:0000256" key="7">
    <source>
        <dbReference type="ARBA" id="ARBA00023268"/>
    </source>
</evidence>
<dbReference type="AlphaFoldDB" id="A0A0R1ZME0"/>
<dbReference type="InterPro" id="IPR036914">
    <property type="entry name" value="MGS-like_dom_sf"/>
</dbReference>
<name>A0A0R1ZME0_9LACO</name>
<evidence type="ECO:0000256" key="1">
    <source>
        <dbReference type="ARBA" id="ARBA00004844"/>
    </source>
</evidence>
<keyword evidence="7 10" id="KW-0511">Multifunctional enzyme</keyword>
<dbReference type="CDD" id="cd01421">
    <property type="entry name" value="IMPCH"/>
    <property type="match status" value="1"/>
</dbReference>
<dbReference type="GO" id="GO:0006189">
    <property type="term" value="P:'de novo' IMP biosynthetic process"/>
    <property type="evidence" value="ECO:0007669"/>
    <property type="project" value="UniProtKB-UniRule"/>
</dbReference>
<organism evidence="12 13">
    <name type="scientific">Ligilactobacillus araffinosus DSM 20653</name>
    <dbReference type="NCBI Taxonomy" id="1423820"/>
    <lineage>
        <taxon>Bacteria</taxon>
        <taxon>Bacillati</taxon>
        <taxon>Bacillota</taxon>
        <taxon>Bacilli</taxon>
        <taxon>Lactobacillales</taxon>
        <taxon>Lactobacillaceae</taxon>
        <taxon>Ligilactobacillus</taxon>
    </lineage>
</organism>
<protein>
    <recommendedName>
        <fullName evidence="10">Bifunctional purine biosynthesis protein PurH</fullName>
    </recommendedName>
    <domain>
        <recommendedName>
            <fullName evidence="10">Phosphoribosylaminoimidazolecarboxamide formyltransferase</fullName>
            <ecNumber evidence="10">2.1.2.3</ecNumber>
        </recommendedName>
        <alternativeName>
            <fullName evidence="10">AICAR transformylase</fullName>
        </alternativeName>
    </domain>
    <domain>
        <recommendedName>
            <fullName evidence="10">IMP cyclohydrolase</fullName>
            <ecNumber evidence="10">3.5.4.10</ecNumber>
        </recommendedName>
        <alternativeName>
            <fullName evidence="10">ATIC</fullName>
        </alternativeName>
        <alternativeName>
            <fullName evidence="10">IMP synthase</fullName>
        </alternativeName>
        <alternativeName>
            <fullName evidence="10">Inosinicase</fullName>
        </alternativeName>
    </domain>
</protein>
<dbReference type="PANTHER" id="PTHR11692">
    <property type="entry name" value="BIFUNCTIONAL PURINE BIOSYNTHESIS PROTEIN PURH"/>
    <property type="match status" value="1"/>
</dbReference>
<dbReference type="Gene3D" id="3.40.50.1380">
    <property type="entry name" value="Methylglyoxal synthase-like domain"/>
    <property type="match status" value="1"/>
</dbReference>
<comment type="domain">
    <text evidence="10">The IMP cyclohydrolase activity resides in the N-terminal region.</text>
</comment>
<dbReference type="NCBIfam" id="TIGR00355">
    <property type="entry name" value="purH"/>
    <property type="match status" value="1"/>
</dbReference>
<comment type="catalytic activity">
    <reaction evidence="8 10">
        <text>(6R)-10-formyltetrahydrofolate + 5-amino-1-(5-phospho-beta-D-ribosyl)imidazole-4-carboxamide = 5-formamido-1-(5-phospho-D-ribosyl)imidazole-4-carboxamide + (6S)-5,6,7,8-tetrahydrofolate</text>
        <dbReference type="Rhea" id="RHEA:22192"/>
        <dbReference type="ChEBI" id="CHEBI:57453"/>
        <dbReference type="ChEBI" id="CHEBI:58467"/>
        <dbReference type="ChEBI" id="CHEBI:58475"/>
        <dbReference type="ChEBI" id="CHEBI:195366"/>
        <dbReference type="EC" id="2.1.2.3"/>
    </reaction>
</comment>
<dbReference type="PATRIC" id="fig|1423820.4.peg.1135"/>
<evidence type="ECO:0000256" key="10">
    <source>
        <dbReference type="HAMAP-Rule" id="MF_00139"/>
    </source>
</evidence>
<evidence type="ECO:0000313" key="12">
    <source>
        <dbReference type="EMBL" id="KRM51916.1"/>
    </source>
</evidence>
<keyword evidence="13" id="KW-1185">Reference proteome</keyword>
<dbReference type="GO" id="GO:0005829">
    <property type="term" value="C:cytosol"/>
    <property type="evidence" value="ECO:0007669"/>
    <property type="project" value="TreeGrafter"/>
</dbReference>
<comment type="pathway">
    <text evidence="2 10">Purine metabolism; IMP biosynthesis via de novo pathway; 5-formamido-1-(5-phospho-D-ribosyl)imidazole-4-carboxamide from 5-amino-1-(5-phospho-D-ribosyl)imidazole-4-carboxamide (10-formyl THF route): step 1/1.</text>
</comment>
<dbReference type="SUPFAM" id="SSF53927">
    <property type="entry name" value="Cytidine deaminase-like"/>
    <property type="match status" value="1"/>
</dbReference>
<dbReference type="RefSeq" id="WP_057906952.1">
    <property type="nucleotide sequence ID" value="NZ_AYYZ01000029.1"/>
</dbReference>
<dbReference type="EMBL" id="AYYZ01000029">
    <property type="protein sequence ID" value="KRM51916.1"/>
    <property type="molecule type" value="Genomic_DNA"/>
</dbReference>
<dbReference type="NCBIfam" id="NF002049">
    <property type="entry name" value="PRK00881.1"/>
    <property type="match status" value="1"/>
</dbReference>
<keyword evidence="6 10" id="KW-0378">Hydrolase</keyword>
<sequence>MKKALISVSDKTNLVPFAQALIENGYEIISTGGTRNFLKQVGVQTTDIQEVTHFPEILDGRVKTLHPNVHAGLLAKRDHADHMQTLANHGIDPIDLVCVNLYPFKETILKDQDDFAGAIEQIDIGGPSMLRAAAKNFNDVTVVTDINDYQKVIDEIQANGETSLATRKELAAKVFRETAAYDALIAQYFDYQTDDPAPQTLTLPYQLKQTMRYGENSHQKAWFYEDIIPKSFSISQAKQLHGKQLSYNNIKDADAALRIIREFDEPTAVGLKHMNPCGIGCGKTIEEAWDRAYEADPVSIFGGIVALNRKVDLATAEKLHQLFLEIIIAPAFDDDAYDILAKKKNVRLLTLDFDHRNEQPRLETVSVMGGMLMQEQDDLEEDPTQWEIVTQKKPTADELKTMTFAWKAVKFVKSNAILVANPNQTIGVGAGQPNRIDAVKIAIDHAKEKLNDQSVLASDAFFPMDDSVEYAAQHGIKLIIQPGGSIRDEDSIKMADKYGIVMVMTGHRHFRH</sequence>
<evidence type="ECO:0000256" key="2">
    <source>
        <dbReference type="ARBA" id="ARBA00004954"/>
    </source>
</evidence>
<dbReference type="Gene3D" id="3.40.140.20">
    <property type="match status" value="2"/>
</dbReference>